<evidence type="ECO:0000313" key="1">
    <source>
        <dbReference type="EMBL" id="QDI68789.1"/>
    </source>
</evidence>
<evidence type="ECO:0000313" key="2">
    <source>
        <dbReference type="Proteomes" id="UP000316215"/>
    </source>
</evidence>
<protein>
    <submittedName>
        <fullName evidence="1">Uncharacterized protein</fullName>
    </submittedName>
</protein>
<proteinExistence type="predicted"/>
<dbReference type="Proteomes" id="UP000316215">
    <property type="component" value="Chromosome"/>
</dbReference>
<sequence>MNSTDDLMTRARQALADEEADRLQAKAAELATDDERARLEAEQQARREKLKADAEAALLAEGVTLPDLADKFDAAVAVLVDLAEAACTRNNLIRQHAAGLAAAQLPDAQRTPARELLARATAQAASKVRTRDSDLGRLITSLNADGGPLSRTTPVERARRS</sequence>
<dbReference type="EMBL" id="CP022310">
    <property type="protein sequence ID" value="QDI68789.1"/>
    <property type="molecule type" value="Genomic_DNA"/>
</dbReference>
<dbReference type="RefSeq" id="WP_142231747.1">
    <property type="nucleotide sequence ID" value="NZ_CP022310.1"/>
</dbReference>
<dbReference type="KEGG" id="sast:CD934_08900"/>
<gene>
    <name evidence="1" type="ORF">CD934_08900</name>
</gene>
<dbReference type="AlphaFoldDB" id="A0A514JN95"/>
<accession>A0A514JN95</accession>
<keyword evidence="2" id="KW-1185">Reference proteome</keyword>
<reference evidence="1 2" key="1">
    <citation type="submission" date="2017-07" db="EMBL/GenBank/DDBJ databases">
        <title>The Complete Genome of Streptomyces asterosporus-ZSY.</title>
        <authorList>
            <person name="Zhang S."/>
        </authorList>
    </citation>
    <scope>NUCLEOTIDE SEQUENCE [LARGE SCALE GENOMIC DNA]</scope>
    <source>
        <strain evidence="1 2">DSM 41452</strain>
    </source>
</reference>
<organism evidence="1 2">
    <name type="scientific">Streptomyces calvus</name>
    <dbReference type="NCBI Taxonomy" id="67282"/>
    <lineage>
        <taxon>Bacteria</taxon>
        <taxon>Bacillati</taxon>
        <taxon>Actinomycetota</taxon>
        <taxon>Actinomycetes</taxon>
        <taxon>Kitasatosporales</taxon>
        <taxon>Streptomycetaceae</taxon>
        <taxon>Streptomyces</taxon>
    </lineage>
</organism>
<name>A0A514JN95_9ACTN</name>